<evidence type="ECO:0000256" key="10">
    <source>
        <dbReference type="ARBA" id="ARBA00023136"/>
    </source>
</evidence>
<dbReference type="Gene3D" id="1.20.1730.10">
    <property type="entry name" value="Sodium/glucose cotransporter"/>
    <property type="match status" value="1"/>
</dbReference>
<keyword evidence="11" id="KW-0739">Sodium transport</keyword>
<organism evidence="13 14">
    <name type="scientific">Capsulimonas corticalis</name>
    <dbReference type="NCBI Taxonomy" id="2219043"/>
    <lineage>
        <taxon>Bacteria</taxon>
        <taxon>Bacillati</taxon>
        <taxon>Armatimonadota</taxon>
        <taxon>Armatimonadia</taxon>
        <taxon>Capsulimonadales</taxon>
        <taxon>Capsulimonadaceae</taxon>
        <taxon>Capsulimonas</taxon>
    </lineage>
</organism>
<evidence type="ECO:0000256" key="5">
    <source>
        <dbReference type="ARBA" id="ARBA00022692"/>
    </source>
</evidence>
<reference evidence="13 14" key="1">
    <citation type="journal article" date="2019" name="Int. J. Syst. Evol. Microbiol.">
        <title>Capsulimonas corticalis gen. nov., sp. nov., an aerobic capsulated bacterium, of a novel bacterial order, Capsulimonadales ord. nov., of the class Armatimonadia of the phylum Armatimonadetes.</title>
        <authorList>
            <person name="Li J."/>
            <person name="Kudo C."/>
            <person name="Tonouchi A."/>
        </authorList>
    </citation>
    <scope>NUCLEOTIDE SEQUENCE [LARGE SCALE GENOMIC DNA]</scope>
    <source>
        <strain evidence="13 14">AX-7</strain>
    </source>
</reference>
<comment type="similarity">
    <text evidence="2">Belongs to the sodium:solute symporter (SSF) (TC 2.A.21) family.</text>
</comment>
<dbReference type="PANTHER" id="PTHR48086">
    <property type="entry name" value="SODIUM/PROLINE SYMPORTER-RELATED"/>
    <property type="match status" value="1"/>
</dbReference>
<evidence type="ECO:0000256" key="12">
    <source>
        <dbReference type="ARBA" id="ARBA00033708"/>
    </source>
</evidence>
<evidence type="ECO:0000256" key="9">
    <source>
        <dbReference type="ARBA" id="ARBA00023065"/>
    </source>
</evidence>
<dbReference type="RefSeq" id="WP_119323571.1">
    <property type="nucleotide sequence ID" value="NZ_AP025739.1"/>
</dbReference>
<keyword evidence="5" id="KW-0812">Transmembrane</keyword>
<dbReference type="AlphaFoldDB" id="A0A402D236"/>
<accession>A0A402D236</accession>
<name>A0A402D236_9BACT</name>
<evidence type="ECO:0000256" key="8">
    <source>
        <dbReference type="ARBA" id="ARBA00023053"/>
    </source>
</evidence>
<protein>
    <submittedName>
        <fullName evidence="13">Uncharacterized protein</fullName>
    </submittedName>
</protein>
<keyword evidence="9" id="KW-0406">Ion transport</keyword>
<evidence type="ECO:0000256" key="4">
    <source>
        <dbReference type="ARBA" id="ARBA00022475"/>
    </source>
</evidence>
<dbReference type="GO" id="GO:0005886">
    <property type="term" value="C:plasma membrane"/>
    <property type="evidence" value="ECO:0007669"/>
    <property type="project" value="UniProtKB-SubCell"/>
</dbReference>
<keyword evidence="3" id="KW-0813">Transport</keyword>
<keyword evidence="14" id="KW-1185">Reference proteome</keyword>
<evidence type="ECO:0000256" key="6">
    <source>
        <dbReference type="ARBA" id="ARBA00022847"/>
    </source>
</evidence>
<dbReference type="EMBL" id="AP025739">
    <property type="protein sequence ID" value="BDI30118.1"/>
    <property type="molecule type" value="Genomic_DNA"/>
</dbReference>
<evidence type="ECO:0000256" key="1">
    <source>
        <dbReference type="ARBA" id="ARBA00004651"/>
    </source>
</evidence>
<gene>
    <name evidence="13" type="ORF">CCAX7_21690</name>
</gene>
<evidence type="ECO:0000313" key="13">
    <source>
        <dbReference type="EMBL" id="BDI30118.1"/>
    </source>
</evidence>
<keyword evidence="7" id="KW-1133">Transmembrane helix</keyword>
<dbReference type="InterPro" id="IPR001734">
    <property type="entry name" value="Na/solute_symporter"/>
</dbReference>
<evidence type="ECO:0000256" key="11">
    <source>
        <dbReference type="ARBA" id="ARBA00023201"/>
    </source>
</evidence>
<keyword evidence="6" id="KW-0769">Symport</keyword>
<evidence type="ECO:0000256" key="7">
    <source>
        <dbReference type="ARBA" id="ARBA00022989"/>
    </source>
</evidence>
<keyword evidence="10" id="KW-0472">Membrane</keyword>
<proteinExistence type="inferred from homology"/>
<sequence length="681" mass="75805">MNLSWIDWMIVIAAIVVIRLVSWSTRSLMRGVADFLSANRVAGRYLLTISGEMGNFGVITLVAGWQAFTSAGFVNFWWPLMYMPLSIVFIMTGWVFYRLRETRALTVGQFLEMRYSRRFRVFAGGLCWLSGIINFGIFPAVAARFLIYFCGLPDTFPVLGLHIATYPALMVADLGMALYFVLAGGQISVMVTECAQGMIACVAYVAIAVAALLIVPWHREVAALQMAPANASMLNPFHTTQVKDFNLWYYLIQFFISIYCYQAWLGGQGFMTSARNPHEQRMGALISNWRGVPLGMMSIALPLAGYTLLHSPHYAAQAASVNAVLHQISNPSVQNEMLIPVALAHLLPVGIKGLVAMIVVFLSFTCHDTYLHAWGSIFVQDVLLPLRNRPLEPHQQIRWLRWSIFFVAVFIFVFSMVYSETDKIKMFQAMTGVIWLAGAGSVMIGGLYGRFGTAAGAYCAMAAGGVLGIGGLLLPLYWQSHHLGEFPINGQYMMLLASLVSIVLYVSVSFATGGLRRPFNLEKMLHRGVYSTDPHEHEVKSTLTNRWLELLGMGKEFSRGDRFLAILYACTTLGTWLLFIGVCAAHFLFHTITDQFWINFWHIYLMVMLCVSIPVLIWFTIGGVLDIRNLKETLKTAVRDDTDDGRVVHEDSDRLGGTVVETPAQIAIADQAAKVASHSSE</sequence>
<comment type="subcellular location">
    <subcellularLocation>
        <location evidence="1">Cell membrane</location>
        <topology evidence="1">Multi-pass membrane protein</topology>
    </subcellularLocation>
</comment>
<comment type="catalytic activity">
    <reaction evidence="12">
        <text>L-proline(in) + Na(+)(in) = L-proline(out) + Na(+)(out)</text>
        <dbReference type="Rhea" id="RHEA:28967"/>
        <dbReference type="ChEBI" id="CHEBI:29101"/>
        <dbReference type="ChEBI" id="CHEBI:60039"/>
    </reaction>
</comment>
<dbReference type="Proteomes" id="UP000287394">
    <property type="component" value="Chromosome"/>
</dbReference>
<dbReference type="GO" id="GO:0015293">
    <property type="term" value="F:symporter activity"/>
    <property type="evidence" value="ECO:0007669"/>
    <property type="project" value="UniProtKB-KW"/>
</dbReference>
<evidence type="ECO:0000313" key="14">
    <source>
        <dbReference type="Proteomes" id="UP000287394"/>
    </source>
</evidence>
<dbReference type="InterPro" id="IPR038377">
    <property type="entry name" value="Na/Glc_symporter_sf"/>
</dbReference>
<dbReference type="PROSITE" id="PS50283">
    <property type="entry name" value="NA_SOLUT_SYMP_3"/>
    <property type="match status" value="1"/>
</dbReference>
<dbReference type="GO" id="GO:0006814">
    <property type="term" value="P:sodium ion transport"/>
    <property type="evidence" value="ECO:0007669"/>
    <property type="project" value="UniProtKB-KW"/>
</dbReference>
<evidence type="ECO:0000256" key="3">
    <source>
        <dbReference type="ARBA" id="ARBA00022448"/>
    </source>
</evidence>
<dbReference type="PANTHER" id="PTHR48086:SF3">
    <property type="entry name" value="SODIUM_PROLINE SYMPORTER"/>
    <property type="match status" value="1"/>
</dbReference>
<dbReference type="InterPro" id="IPR050277">
    <property type="entry name" value="Sodium:Solute_Symporter"/>
</dbReference>
<evidence type="ECO:0000256" key="2">
    <source>
        <dbReference type="ARBA" id="ARBA00006434"/>
    </source>
</evidence>
<dbReference type="OrthoDB" id="178434at2"/>
<keyword evidence="8" id="KW-0915">Sodium</keyword>
<dbReference type="KEGG" id="ccot:CCAX7_21690"/>
<keyword evidence="4" id="KW-1003">Cell membrane</keyword>